<evidence type="ECO:0000313" key="1">
    <source>
        <dbReference type="EMBL" id="JAD52043.1"/>
    </source>
</evidence>
<sequence length="50" mass="5491">MVNEVVDKVSCAQWRSLATNQGVAIFNAKAIVTPQGPRRWGHGPVWSKLS</sequence>
<dbReference type="EMBL" id="GBRH01245852">
    <property type="protein sequence ID" value="JAD52043.1"/>
    <property type="molecule type" value="Transcribed_RNA"/>
</dbReference>
<reference evidence="1" key="2">
    <citation type="journal article" date="2015" name="Data Brief">
        <title>Shoot transcriptome of the giant reed, Arundo donax.</title>
        <authorList>
            <person name="Barrero R.A."/>
            <person name="Guerrero F.D."/>
            <person name="Moolhuijzen P."/>
            <person name="Goolsby J.A."/>
            <person name="Tidwell J."/>
            <person name="Bellgard S.E."/>
            <person name="Bellgard M.I."/>
        </authorList>
    </citation>
    <scope>NUCLEOTIDE SEQUENCE</scope>
    <source>
        <tissue evidence="1">Shoot tissue taken approximately 20 cm above the soil surface</tissue>
    </source>
</reference>
<protein>
    <submittedName>
        <fullName evidence="1">Uncharacterized protein</fullName>
    </submittedName>
</protein>
<dbReference type="AlphaFoldDB" id="A0A0A9AQ98"/>
<reference evidence="1" key="1">
    <citation type="submission" date="2014-09" db="EMBL/GenBank/DDBJ databases">
        <authorList>
            <person name="Magalhaes I.L.F."/>
            <person name="Oliveira U."/>
            <person name="Santos F.R."/>
            <person name="Vidigal T.H.D.A."/>
            <person name="Brescovit A.D."/>
            <person name="Santos A.J."/>
        </authorList>
    </citation>
    <scope>NUCLEOTIDE SEQUENCE</scope>
    <source>
        <tissue evidence="1">Shoot tissue taken approximately 20 cm above the soil surface</tissue>
    </source>
</reference>
<proteinExistence type="predicted"/>
<accession>A0A0A9AQ98</accession>
<organism evidence="1">
    <name type="scientific">Arundo donax</name>
    <name type="common">Giant reed</name>
    <name type="synonym">Donax arundinaceus</name>
    <dbReference type="NCBI Taxonomy" id="35708"/>
    <lineage>
        <taxon>Eukaryota</taxon>
        <taxon>Viridiplantae</taxon>
        <taxon>Streptophyta</taxon>
        <taxon>Embryophyta</taxon>
        <taxon>Tracheophyta</taxon>
        <taxon>Spermatophyta</taxon>
        <taxon>Magnoliopsida</taxon>
        <taxon>Liliopsida</taxon>
        <taxon>Poales</taxon>
        <taxon>Poaceae</taxon>
        <taxon>PACMAD clade</taxon>
        <taxon>Arundinoideae</taxon>
        <taxon>Arundineae</taxon>
        <taxon>Arundo</taxon>
    </lineage>
</organism>
<name>A0A0A9AQ98_ARUDO</name>